<gene>
    <name evidence="1" type="ORF">FB567DRAFT_597220</name>
</gene>
<proteinExistence type="predicted"/>
<name>A0A8K0VU23_9PLEO</name>
<dbReference type="EMBL" id="JAGMVJ010000021">
    <property type="protein sequence ID" value="KAH7074054.1"/>
    <property type="molecule type" value="Genomic_DNA"/>
</dbReference>
<comment type="caution">
    <text evidence="1">The sequence shown here is derived from an EMBL/GenBank/DDBJ whole genome shotgun (WGS) entry which is preliminary data.</text>
</comment>
<accession>A0A8K0VU23</accession>
<dbReference type="AlphaFoldDB" id="A0A8K0VU23"/>
<dbReference type="Proteomes" id="UP000813461">
    <property type="component" value="Unassembled WGS sequence"/>
</dbReference>
<evidence type="ECO:0000313" key="2">
    <source>
        <dbReference type="Proteomes" id="UP000813461"/>
    </source>
</evidence>
<evidence type="ECO:0000313" key="1">
    <source>
        <dbReference type="EMBL" id="KAH7074054.1"/>
    </source>
</evidence>
<keyword evidence="2" id="KW-1185">Reference proteome</keyword>
<protein>
    <submittedName>
        <fullName evidence="1">Uncharacterized protein</fullName>
    </submittedName>
</protein>
<sequence length="180" mass="20458">MAGPYPLYWAYPSCVHPTFATEASEVFYRLVLFRVTKPPLLEDTLMRDLLYTDTRPADHIRRIDVEIYCNSNGRNHCKAVLAKVVQPVANLTCIKHMKGLQVRLVLDCDCRMSEVNKFEELLAPTIHMLKANGVHVTWHKFDPYGGEPDKLKVPSRDFSCTLEELKAGIQANTVFNASGY</sequence>
<organism evidence="1 2">
    <name type="scientific">Paraphoma chrysanthemicola</name>
    <dbReference type="NCBI Taxonomy" id="798071"/>
    <lineage>
        <taxon>Eukaryota</taxon>
        <taxon>Fungi</taxon>
        <taxon>Dikarya</taxon>
        <taxon>Ascomycota</taxon>
        <taxon>Pezizomycotina</taxon>
        <taxon>Dothideomycetes</taxon>
        <taxon>Pleosporomycetidae</taxon>
        <taxon>Pleosporales</taxon>
        <taxon>Pleosporineae</taxon>
        <taxon>Phaeosphaeriaceae</taxon>
        <taxon>Paraphoma</taxon>
    </lineage>
</organism>
<reference evidence="1" key="1">
    <citation type="journal article" date="2021" name="Nat. Commun.">
        <title>Genetic determinants of endophytism in the Arabidopsis root mycobiome.</title>
        <authorList>
            <person name="Mesny F."/>
            <person name="Miyauchi S."/>
            <person name="Thiergart T."/>
            <person name="Pickel B."/>
            <person name="Atanasova L."/>
            <person name="Karlsson M."/>
            <person name="Huettel B."/>
            <person name="Barry K.W."/>
            <person name="Haridas S."/>
            <person name="Chen C."/>
            <person name="Bauer D."/>
            <person name="Andreopoulos W."/>
            <person name="Pangilinan J."/>
            <person name="LaButti K."/>
            <person name="Riley R."/>
            <person name="Lipzen A."/>
            <person name="Clum A."/>
            <person name="Drula E."/>
            <person name="Henrissat B."/>
            <person name="Kohler A."/>
            <person name="Grigoriev I.V."/>
            <person name="Martin F.M."/>
            <person name="Hacquard S."/>
        </authorList>
    </citation>
    <scope>NUCLEOTIDE SEQUENCE</scope>
    <source>
        <strain evidence="1">MPI-SDFR-AT-0120</strain>
    </source>
</reference>